<dbReference type="AlphaFoldDB" id="A0A4R3NFM9"/>
<dbReference type="PANTHER" id="PTHR30006">
    <property type="entry name" value="THIAMINE-BINDING PERIPLASMIC PROTEIN-RELATED"/>
    <property type="match status" value="1"/>
</dbReference>
<comment type="caution">
    <text evidence="4">The sequence shown here is derived from an EMBL/GenBank/DDBJ whole genome shotgun (WGS) entry which is preliminary data.</text>
</comment>
<dbReference type="PANTHER" id="PTHR30006:SF2">
    <property type="entry name" value="ABC TRANSPORTER SUBSTRATE-BINDING PROTEIN"/>
    <property type="match status" value="1"/>
</dbReference>
<keyword evidence="1 3" id="KW-0732">Signal</keyword>
<organism evidence="4 5">
    <name type="scientific">Martelella mediterranea</name>
    <dbReference type="NCBI Taxonomy" id="293089"/>
    <lineage>
        <taxon>Bacteria</taxon>
        <taxon>Pseudomonadati</taxon>
        <taxon>Pseudomonadota</taxon>
        <taxon>Alphaproteobacteria</taxon>
        <taxon>Hyphomicrobiales</taxon>
        <taxon>Aurantimonadaceae</taxon>
        <taxon>Martelella</taxon>
    </lineage>
</organism>
<feature type="signal peptide" evidence="3">
    <location>
        <begin position="1"/>
        <end position="26"/>
    </location>
</feature>
<reference evidence="4 5" key="1">
    <citation type="submission" date="2019-03" db="EMBL/GenBank/DDBJ databases">
        <title>Freshwater and sediment microbial communities from various areas in North America, analyzing microbe dynamics in response to fracking.</title>
        <authorList>
            <person name="Lamendella R."/>
        </authorList>
    </citation>
    <scope>NUCLEOTIDE SEQUENCE [LARGE SCALE GENOMIC DNA]</scope>
    <source>
        <strain evidence="4 5">175.2</strain>
    </source>
</reference>
<accession>A0A4R3NFM9</accession>
<gene>
    <name evidence="4" type="ORF">EDC90_10594</name>
</gene>
<evidence type="ECO:0000256" key="2">
    <source>
        <dbReference type="ARBA" id="ARBA00022764"/>
    </source>
</evidence>
<evidence type="ECO:0000313" key="5">
    <source>
        <dbReference type="Proteomes" id="UP000295097"/>
    </source>
</evidence>
<dbReference type="Proteomes" id="UP000295097">
    <property type="component" value="Unassembled WGS sequence"/>
</dbReference>
<evidence type="ECO:0000256" key="3">
    <source>
        <dbReference type="SAM" id="SignalP"/>
    </source>
</evidence>
<evidence type="ECO:0000256" key="1">
    <source>
        <dbReference type="ARBA" id="ARBA00022729"/>
    </source>
</evidence>
<dbReference type="Pfam" id="PF13416">
    <property type="entry name" value="SBP_bac_8"/>
    <property type="match status" value="1"/>
</dbReference>
<protein>
    <submittedName>
        <fullName evidence="4">Iron(III) transport system substrate-binding protein</fullName>
    </submittedName>
</protein>
<evidence type="ECO:0000313" key="4">
    <source>
        <dbReference type="EMBL" id="TCT28531.1"/>
    </source>
</evidence>
<sequence>MKIKSMLKAGLAASALAISSASAVSAAEIVVYTNWVIEETEAFEAAFEAEHPDIDVVFFRAPIEELFTTIDLEVQTGQLRADVIIFGDTTRATALAESGILGPLELSEEAKAAIDDSLLDPNGIIAPYMLQPVVVQYNTNAVPDDIELDSWNDLLDDRFKGRVALGDPRVTGMVHPALWTLTSYLFEEDGFGWPFVEKLAAQQPRLATGHRGIRDLVALGEVSIAIQTVDNAVESVAQGEPTNYYYPVEGTPVLYQSIGVVAGSGEPEAARTFALWMVGPEGQRLVNAEIGALPVRGDVPIEKGETIDEMRKRANVVVMGPELTQEVRQEQAVKFYDYR</sequence>
<dbReference type="SUPFAM" id="SSF53850">
    <property type="entry name" value="Periplasmic binding protein-like II"/>
    <property type="match status" value="1"/>
</dbReference>
<keyword evidence="5" id="KW-1185">Reference proteome</keyword>
<dbReference type="EMBL" id="SMAR01000059">
    <property type="protein sequence ID" value="TCT28531.1"/>
    <property type="molecule type" value="Genomic_DNA"/>
</dbReference>
<dbReference type="Gene3D" id="3.40.190.10">
    <property type="entry name" value="Periplasmic binding protein-like II"/>
    <property type="match status" value="2"/>
</dbReference>
<dbReference type="InterPro" id="IPR006059">
    <property type="entry name" value="SBP"/>
</dbReference>
<proteinExistence type="predicted"/>
<name>A0A4R3NFM9_9HYPH</name>
<dbReference type="OrthoDB" id="7374867at2"/>
<keyword evidence="2" id="KW-0574">Periplasm</keyword>
<dbReference type="RefSeq" id="WP_132314220.1">
    <property type="nucleotide sequence ID" value="NZ_SMAR01000059.1"/>
</dbReference>
<feature type="chain" id="PRO_5020943201" evidence="3">
    <location>
        <begin position="27"/>
        <end position="339"/>
    </location>
</feature>